<dbReference type="PROSITE" id="PS51071">
    <property type="entry name" value="HTH_RPIR"/>
    <property type="match status" value="1"/>
</dbReference>
<keyword evidence="3" id="KW-1185">Reference proteome</keyword>
<reference evidence="2 3" key="1">
    <citation type="journal article" date="2018" name="BMC Genomics">
        <title>Whole genome sequencing and function prediction of 133 gut anaerobes isolated from chicken caecum in pure cultures.</title>
        <authorList>
            <person name="Medvecky M."/>
            <person name="Cejkova D."/>
            <person name="Polansky O."/>
            <person name="Karasova D."/>
            <person name="Kubasova T."/>
            <person name="Cizek A."/>
            <person name="Rychlik I."/>
        </authorList>
    </citation>
    <scope>NUCLEOTIDE SEQUENCE [LARGE SCALE GENOMIC DNA]</scope>
    <source>
        <strain evidence="2 3">An13</strain>
    </source>
</reference>
<dbReference type="Gene3D" id="1.10.10.10">
    <property type="entry name" value="Winged helix-like DNA-binding domain superfamily/Winged helix DNA-binding domain"/>
    <property type="match status" value="1"/>
</dbReference>
<dbReference type="InterPro" id="IPR000281">
    <property type="entry name" value="HTH_RpiR"/>
</dbReference>
<evidence type="ECO:0000313" key="2">
    <source>
        <dbReference type="EMBL" id="OUQ34088.1"/>
    </source>
</evidence>
<dbReference type="InterPro" id="IPR001347">
    <property type="entry name" value="SIS_dom"/>
</dbReference>
<organism evidence="2 3">
    <name type="scientific">Massilimicrobiota timonensis</name>
    <dbReference type="NCBI Taxonomy" id="1776392"/>
    <lineage>
        <taxon>Bacteria</taxon>
        <taxon>Bacillati</taxon>
        <taxon>Bacillota</taxon>
        <taxon>Erysipelotrichia</taxon>
        <taxon>Erysipelotrichales</taxon>
        <taxon>Erysipelotrichaceae</taxon>
        <taxon>Massilimicrobiota</taxon>
    </lineage>
</organism>
<dbReference type="Pfam" id="PF01418">
    <property type="entry name" value="HTH_6"/>
    <property type="match status" value="1"/>
</dbReference>
<dbReference type="EMBL" id="NFLJ01000020">
    <property type="protein sequence ID" value="OUQ34088.1"/>
    <property type="molecule type" value="Genomic_DNA"/>
</dbReference>
<accession>A0A1Y4SW01</accession>
<dbReference type="InterPro" id="IPR047640">
    <property type="entry name" value="RpiR-like"/>
</dbReference>
<dbReference type="InterPro" id="IPR036388">
    <property type="entry name" value="WH-like_DNA-bd_sf"/>
</dbReference>
<feature type="domain" description="HTH rpiR-type" evidence="1">
    <location>
        <begin position="11"/>
        <end position="87"/>
    </location>
</feature>
<dbReference type="GO" id="GO:1901135">
    <property type="term" value="P:carbohydrate derivative metabolic process"/>
    <property type="evidence" value="ECO:0007669"/>
    <property type="project" value="InterPro"/>
</dbReference>
<sequence length="274" mass="32007">MSIHDYNEVDILYTLMSYVNVSSPQDMYYSIAHTILTHIDQIPSISINDLADLCYTSPATISRFCKDMNCKSFVNFKNEIAIALEIARNEIHLSPSDNQNILEDAEYLKNKMYQEAIESLSLVQNSISMSDIDRICAMIYEAKKVHMLGYQFNKIISNDFQMKMLKHRKFIYAFVERGDEIQRLDMIDESSLVIIITVRAREQLMNALINKVKEHHPKILLLTMNQTYQNEDIDWIYRIDGTESQYSESSLQGTMNFLSLLNLIYVRYGLLYRE</sequence>
<dbReference type="Pfam" id="PF01380">
    <property type="entry name" value="SIS"/>
    <property type="match status" value="1"/>
</dbReference>
<gene>
    <name evidence="2" type="ORF">B5E75_07780</name>
</gene>
<dbReference type="RefSeq" id="WP_087358185.1">
    <property type="nucleotide sequence ID" value="NZ_JACJKO010000002.1"/>
</dbReference>
<dbReference type="PANTHER" id="PTHR30514:SF10">
    <property type="entry name" value="MURR_RPIR FAMILY TRANSCRIPTIONAL REGULATOR"/>
    <property type="match status" value="1"/>
</dbReference>
<evidence type="ECO:0000259" key="1">
    <source>
        <dbReference type="PROSITE" id="PS51071"/>
    </source>
</evidence>
<dbReference type="SUPFAM" id="SSF46689">
    <property type="entry name" value="Homeodomain-like"/>
    <property type="match status" value="1"/>
</dbReference>
<dbReference type="GO" id="GO:0003700">
    <property type="term" value="F:DNA-binding transcription factor activity"/>
    <property type="evidence" value="ECO:0007669"/>
    <property type="project" value="InterPro"/>
</dbReference>
<dbReference type="GO" id="GO:0097367">
    <property type="term" value="F:carbohydrate derivative binding"/>
    <property type="evidence" value="ECO:0007669"/>
    <property type="project" value="InterPro"/>
</dbReference>
<dbReference type="Gene3D" id="3.40.50.10490">
    <property type="entry name" value="Glucose-6-phosphate isomerase like protein, domain 1"/>
    <property type="match status" value="1"/>
</dbReference>
<comment type="caution">
    <text evidence="2">The sequence shown here is derived from an EMBL/GenBank/DDBJ whole genome shotgun (WGS) entry which is preliminary data.</text>
</comment>
<name>A0A1Y4SW01_9FIRM</name>
<dbReference type="OrthoDB" id="3684496at2"/>
<dbReference type="InterPro" id="IPR009057">
    <property type="entry name" value="Homeodomain-like_sf"/>
</dbReference>
<dbReference type="PANTHER" id="PTHR30514">
    <property type="entry name" value="GLUCOKINASE"/>
    <property type="match status" value="1"/>
</dbReference>
<proteinExistence type="predicted"/>
<protein>
    <recommendedName>
        <fullName evidence="1">HTH rpiR-type domain-containing protein</fullName>
    </recommendedName>
</protein>
<dbReference type="SUPFAM" id="SSF53697">
    <property type="entry name" value="SIS domain"/>
    <property type="match status" value="1"/>
</dbReference>
<evidence type="ECO:0000313" key="3">
    <source>
        <dbReference type="Proteomes" id="UP000195305"/>
    </source>
</evidence>
<dbReference type="Proteomes" id="UP000195305">
    <property type="component" value="Unassembled WGS sequence"/>
</dbReference>
<dbReference type="InterPro" id="IPR046348">
    <property type="entry name" value="SIS_dom_sf"/>
</dbReference>
<dbReference type="GO" id="GO:0003677">
    <property type="term" value="F:DNA binding"/>
    <property type="evidence" value="ECO:0007669"/>
    <property type="project" value="InterPro"/>
</dbReference>
<dbReference type="AlphaFoldDB" id="A0A1Y4SW01"/>